<evidence type="ECO:0000313" key="2">
    <source>
        <dbReference type="EMBL" id="HHP82496.1"/>
    </source>
</evidence>
<sequence length="91" mass="9969">MDSTTLLILTMSTLGIALLATLNTIRRESTTQLKNIENVLNNDNAIKKGYAYTVDIGDSLLIVAVIDKNSSNEIMTVNEKLLEVKSIADKN</sequence>
<gene>
    <name evidence="3" type="ORF">ENL47_05055</name>
    <name evidence="2" type="ORF">ENM84_07515</name>
</gene>
<dbReference type="EMBL" id="DRZI01000323">
    <property type="protein sequence ID" value="HHP82496.1"/>
    <property type="molecule type" value="Genomic_DNA"/>
</dbReference>
<dbReference type="EMBL" id="DRUB01000093">
    <property type="protein sequence ID" value="HHR96175.1"/>
    <property type="molecule type" value="Genomic_DNA"/>
</dbReference>
<accession>A0A7C5TJA2</accession>
<proteinExistence type="predicted"/>
<feature type="transmembrane region" description="Helical" evidence="1">
    <location>
        <begin position="6"/>
        <end position="25"/>
    </location>
</feature>
<evidence type="ECO:0000313" key="3">
    <source>
        <dbReference type="EMBL" id="HHR96175.1"/>
    </source>
</evidence>
<reference evidence="2" key="1">
    <citation type="journal article" date="2020" name="mSystems">
        <title>Genome- and Community-Level Interaction Insights into Carbon Utilization and Element Cycling Functions of Hydrothermarchaeota in Hydrothermal Sediment.</title>
        <authorList>
            <person name="Zhou Z."/>
            <person name="Liu Y."/>
            <person name="Xu W."/>
            <person name="Pan J."/>
            <person name="Luo Z.H."/>
            <person name="Li M."/>
        </authorList>
    </citation>
    <scope>NUCLEOTIDE SEQUENCE [LARGE SCALE GENOMIC DNA]</scope>
    <source>
        <strain evidence="3">SpSt-1</strain>
        <strain evidence="2">SpSt-1121</strain>
    </source>
</reference>
<name>A0A7C5TJA2_9CREN</name>
<comment type="caution">
    <text evidence="2">The sequence shown here is derived from an EMBL/GenBank/DDBJ whole genome shotgun (WGS) entry which is preliminary data.</text>
</comment>
<dbReference type="AlphaFoldDB" id="A0A7C5TJA2"/>
<organism evidence="2">
    <name type="scientific">Ignisphaera aggregans</name>
    <dbReference type="NCBI Taxonomy" id="334771"/>
    <lineage>
        <taxon>Archaea</taxon>
        <taxon>Thermoproteota</taxon>
        <taxon>Thermoprotei</taxon>
        <taxon>Desulfurococcales</taxon>
        <taxon>Desulfurococcaceae</taxon>
        <taxon>Ignisphaera</taxon>
    </lineage>
</organism>
<keyword evidence="1" id="KW-0812">Transmembrane</keyword>
<protein>
    <submittedName>
        <fullName evidence="2">Uncharacterized protein</fullName>
    </submittedName>
</protein>
<evidence type="ECO:0000256" key="1">
    <source>
        <dbReference type="SAM" id="Phobius"/>
    </source>
</evidence>
<keyword evidence="1" id="KW-1133">Transmembrane helix</keyword>
<keyword evidence="1" id="KW-0472">Membrane</keyword>